<evidence type="ECO:0000256" key="1">
    <source>
        <dbReference type="PROSITE-ProRule" id="PRU00325"/>
    </source>
</evidence>
<dbReference type="GO" id="GO:0008270">
    <property type="term" value="F:zinc ion binding"/>
    <property type="evidence" value="ECO:0007669"/>
    <property type="project" value="UniProtKB-KW"/>
</dbReference>
<name>A0AAD9QQV1_ACRCE</name>
<protein>
    <recommendedName>
        <fullName evidence="3">SWIM-type domain-containing protein</fullName>
    </recommendedName>
</protein>
<evidence type="ECO:0000256" key="2">
    <source>
        <dbReference type="SAM" id="MobiDB-lite"/>
    </source>
</evidence>
<reference evidence="4" key="2">
    <citation type="journal article" date="2023" name="Science">
        <title>Genomic signatures of disease resistance in endangered staghorn corals.</title>
        <authorList>
            <person name="Vollmer S.V."/>
            <person name="Selwyn J.D."/>
            <person name="Despard B.A."/>
            <person name="Roesel C.L."/>
        </authorList>
    </citation>
    <scope>NUCLEOTIDE SEQUENCE</scope>
    <source>
        <strain evidence="4">K2</strain>
    </source>
</reference>
<evidence type="ECO:0000259" key="3">
    <source>
        <dbReference type="PROSITE" id="PS50966"/>
    </source>
</evidence>
<dbReference type="PROSITE" id="PS50966">
    <property type="entry name" value="ZF_SWIM"/>
    <property type="match status" value="1"/>
</dbReference>
<evidence type="ECO:0000313" key="4">
    <source>
        <dbReference type="EMBL" id="KAK2565852.1"/>
    </source>
</evidence>
<feature type="domain" description="SWIM-type" evidence="3">
    <location>
        <begin position="272"/>
        <end position="307"/>
    </location>
</feature>
<sequence length="320" mass="37023">MKFRGKEFGNKKGVVKDSFDPASIHLGQTTRRRAANKLQDDKEDKGGRSTQSSAQKTGLEIHQSFKNIINNKGTGDATTNEMLKKMKHKFGCEFIQAEVSISGYAVKRKTEVHFWSGRMDAAAIRRKNGDLEVFVVDWKTIDKTNVQIDWWEKAGNFKKALYQCLVYRELVMARLKEKDVNAKVGIIILPIPQSAYPETIHPGLCVDFQRMHENHFLDDGLQFSTFHQNYLRPSLYKSRKHQEGRDNKRGTQGAIPPGKNNLNEVCNRYLLLQVYLDDNFNIRSTECECPRREFKCTHATAIFIYFIYHILTEMRPLQKQ</sequence>
<accession>A0AAD9QQV1</accession>
<feature type="compositionally biased region" description="Basic and acidic residues" evidence="2">
    <location>
        <begin position="1"/>
        <end position="19"/>
    </location>
</feature>
<proteinExistence type="predicted"/>
<organism evidence="4 5">
    <name type="scientific">Acropora cervicornis</name>
    <name type="common">Staghorn coral</name>
    <dbReference type="NCBI Taxonomy" id="6130"/>
    <lineage>
        <taxon>Eukaryota</taxon>
        <taxon>Metazoa</taxon>
        <taxon>Cnidaria</taxon>
        <taxon>Anthozoa</taxon>
        <taxon>Hexacorallia</taxon>
        <taxon>Scleractinia</taxon>
        <taxon>Astrocoeniina</taxon>
        <taxon>Acroporidae</taxon>
        <taxon>Acropora</taxon>
    </lineage>
</organism>
<dbReference type="Proteomes" id="UP001249851">
    <property type="component" value="Unassembled WGS sequence"/>
</dbReference>
<feature type="region of interest" description="Disordered" evidence="2">
    <location>
        <begin position="238"/>
        <end position="257"/>
    </location>
</feature>
<gene>
    <name evidence="4" type="ORF">P5673_010137</name>
</gene>
<evidence type="ECO:0000313" key="5">
    <source>
        <dbReference type="Proteomes" id="UP001249851"/>
    </source>
</evidence>
<dbReference type="AlphaFoldDB" id="A0AAD9QQV1"/>
<keyword evidence="5" id="KW-1185">Reference proteome</keyword>
<keyword evidence="1" id="KW-0863">Zinc-finger</keyword>
<dbReference type="EMBL" id="JARQWQ010000018">
    <property type="protein sequence ID" value="KAK2565852.1"/>
    <property type="molecule type" value="Genomic_DNA"/>
</dbReference>
<reference evidence="4" key="1">
    <citation type="journal article" date="2023" name="G3 (Bethesda)">
        <title>Whole genome assembly and annotation of the endangered Caribbean coral Acropora cervicornis.</title>
        <authorList>
            <person name="Selwyn J.D."/>
            <person name="Vollmer S.V."/>
        </authorList>
    </citation>
    <scope>NUCLEOTIDE SEQUENCE</scope>
    <source>
        <strain evidence="4">K2</strain>
    </source>
</reference>
<comment type="caution">
    <text evidence="4">The sequence shown here is derived from an EMBL/GenBank/DDBJ whole genome shotgun (WGS) entry which is preliminary data.</text>
</comment>
<feature type="region of interest" description="Disordered" evidence="2">
    <location>
        <begin position="1"/>
        <end position="57"/>
    </location>
</feature>
<keyword evidence="1" id="KW-0862">Zinc</keyword>
<keyword evidence="1" id="KW-0479">Metal-binding</keyword>
<feature type="compositionally biased region" description="Basic and acidic residues" evidence="2">
    <location>
        <begin position="38"/>
        <end position="47"/>
    </location>
</feature>
<dbReference type="InterPro" id="IPR007527">
    <property type="entry name" value="Znf_SWIM"/>
</dbReference>